<dbReference type="SUPFAM" id="SSF54373">
    <property type="entry name" value="FAD-linked reductases, C-terminal domain"/>
    <property type="match status" value="1"/>
</dbReference>
<name>A0ABU0JKJ2_9HYPH</name>
<organism evidence="9 10">
    <name type="scientific">Labrys wisconsinensis</name>
    <dbReference type="NCBI Taxonomy" id="425677"/>
    <lineage>
        <taxon>Bacteria</taxon>
        <taxon>Pseudomonadati</taxon>
        <taxon>Pseudomonadota</taxon>
        <taxon>Alphaproteobacteria</taxon>
        <taxon>Hyphomicrobiales</taxon>
        <taxon>Xanthobacteraceae</taxon>
        <taxon>Labrys</taxon>
    </lineage>
</organism>
<evidence type="ECO:0000256" key="5">
    <source>
        <dbReference type="RuleBase" id="RU003968"/>
    </source>
</evidence>
<dbReference type="PROSITE" id="PS00623">
    <property type="entry name" value="GMC_OXRED_1"/>
    <property type="match status" value="1"/>
</dbReference>
<dbReference type="PROSITE" id="PS00624">
    <property type="entry name" value="GMC_OXRED_2"/>
    <property type="match status" value="1"/>
</dbReference>
<dbReference type="InterPro" id="IPR036188">
    <property type="entry name" value="FAD/NAD-bd_sf"/>
</dbReference>
<feature type="domain" description="Glucose-methanol-choline oxidoreductase N-terminal" evidence="8">
    <location>
        <begin position="251"/>
        <end position="265"/>
    </location>
</feature>
<evidence type="ECO:0000256" key="4">
    <source>
        <dbReference type="ARBA" id="ARBA00022827"/>
    </source>
</evidence>
<feature type="region of interest" description="Disordered" evidence="6">
    <location>
        <begin position="526"/>
        <end position="548"/>
    </location>
</feature>
<dbReference type="InterPro" id="IPR000172">
    <property type="entry name" value="GMC_OxRdtase_N"/>
</dbReference>
<proteinExistence type="inferred from homology"/>
<keyword evidence="3 5" id="KW-0285">Flavoprotein</keyword>
<dbReference type="SUPFAM" id="SSF51905">
    <property type="entry name" value="FAD/NAD(P)-binding domain"/>
    <property type="match status" value="1"/>
</dbReference>
<dbReference type="Proteomes" id="UP001242480">
    <property type="component" value="Unassembled WGS sequence"/>
</dbReference>
<evidence type="ECO:0000259" key="7">
    <source>
        <dbReference type="PROSITE" id="PS00623"/>
    </source>
</evidence>
<gene>
    <name evidence="9" type="ORF">QO011_007840</name>
</gene>
<comment type="cofactor">
    <cofactor evidence="1">
        <name>FAD</name>
        <dbReference type="ChEBI" id="CHEBI:57692"/>
    </cofactor>
</comment>
<accession>A0ABU0JKJ2</accession>
<protein>
    <submittedName>
        <fullName evidence="9">Choline dehydrogenase-like flavoprotein</fullName>
    </submittedName>
</protein>
<comment type="caution">
    <text evidence="9">The sequence shown here is derived from an EMBL/GenBank/DDBJ whole genome shotgun (WGS) entry which is preliminary data.</text>
</comment>
<feature type="domain" description="Glucose-methanol-choline oxidoreductase N-terminal" evidence="7">
    <location>
        <begin position="78"/>
        <end position="101"/>
    </location>
</feature>
<keyword evidence="10" id="KW-1185">Reference proteome</keyword>
<feature type="compositionally biased region" description="Basic and acidic residues" evidence="6">
    <location>
        <begin position="539"/>
        <end position="548"/>
    </location>
</feature>
<evidence type="ECO:0000313" key="10">
    <source>
        <dbReference type="Proteomes" id="UP001242480"/>
    </source>
</evidence>
<keyword evidence="4 5" id="KW-0274">FAD</keyword>
<evidence type="ECO:0000259" key="8">
    <source>
        <dbReference type="PROSITE" id="PS00624"/>
    </source>
</evidence>
<dbReference type="RefSeq" id="WP_307285033.1">
    <property type="nucleotide sequence ID" value="NZ_JAUSVX010000026.1"/>
</dbReference>
<evidence type="ECO:0000313" key="9">
    <source>
        <dbReference type="EMBL" id="MDQ0474798.1"/>
    </source>
</evidence>
<dbReference type="InterPro" id="IPR012132">
    <property type="entry name" value="GMC_OxRdtase"/>
</dbReference>
<dbReference type="Gene3D" id="3.50.50.60">
    <property type="entry name" value="FAD/NAD(P)-binding domain"/>
    <property type="match status" value="1"/>
</dbReference>
<dbReference type="PANTHER" id="PTHR11552">
    <property type="entry name" value="GLUCOSE-METHANOL-CHOLINE GMC OXIDOREDUCTASE"/>
    <property type="match status" value="1"/>
</dbReference>
<dbReference type="InterPro" id="IPR007867">
    <property type="entry name" value="GMC_OxRtase_C"/>
</dbReference>
<evidence type="ECO:0000256" key="1">
    <source>
        <dbReference type="ARBA" id="ARBA00001974"/>
    </source>
</evidence>
<comment type="similarity">
    <text evidence="2 5">Belongs to the GMC oxidoreductase family.</text>
</comment>
<dbReference type="Pfam" id="PF05199">
    <property type="entry name" value="GMC_oxred_C"/>
    <property type="match status" value="1"/>
</dbReference>
<sequence length="548" mass="58764">MVDYIITGGGPAGCALAARLSEDPSVSVLLLEAGGSDRHPLFHMPAGFAKMTKGIASWGWSTVPQQHLGGRVMRYTQAKVIGGGSSINAQLYTRGNPADYDAWAYEEGCPGWSYADVLPYFRRAEDNQRFADAYHASGGPIGVSVPVNPLPINEAFIRAAQEYGIPYNPDFNGARQAGIGHYQVTVRDARRSSAAVGYLRPIRDRKNLTVRTGAAVLRILVEHGRAVGVEIAEGTGKTTIRCEREVLVTSGAIGSPRLLQLSGIGPADHLSAAGVPVVHDLPGVGANLQDHLDLYVICECTGDHTYDNVARLHRTLWAGTQYILFRKGPVASTLFETGGFWHADRNDPNPDIQFHLGLGSGIEAGVARLKNAGVTLNTAYLRPRSRGTVRLKSADPADHPLIDPNYWADPRDRALSIEGLRIGREIMRQKALGPFILAERMPGPGKASEQELADYAFATCKTDHHPAGTCKMGTDAMAVVAPDLKVHGLEGLRVCDSSIMPRVNSSNTNAPTIMIGEKASDIVAGKPPLPAANLPGRSFADRDPVPAR</sequence>
<evidence type="ECO:0000256" key="2">
    <source>
        <dbReference type="ARBA" id="ARBA00010790"/>
    </source>
</evidence>
<dbReference type="Gene3D" id="3.30.560.10">
    <property type="entry name" value="Glucose Oxidase, domain 3"/>
    <property type="match status" value="1"/>
</dbReference>
<reference evidence="9 10" key="1">
    <citation type="submission" date="2023-07" db="EMBL/GenBank/DDBJ databases">
        <title>Genomic Encyclopedia of Type Strains, Phase IV (KMG-IV): sequencing the most valuable type-strain genomes for metagenomic binning, comparative biology and taxonomic classification.</title>
        <authorList>
            <person name="Goeker M."/>
        </authorList>
    </citation>
    <scope>NUCLEOTIDE SEQUENCE [LARGE SCALE GENOMIC DNA]</scope>
    <source>
        <strain evidence="9 10">DSM 19619</strain>
    </source>
</reference>
<evidence type="ECO:0000256" key="6">
    <source>
        <dbReference type="SAM" id="MobiDB-lite"/>
    </source>
</evidence>
<dbReference type="EMBL" id="JAUSVX010000026">
    <property type="protein sequence ID" value="MDQ0474798.1"/>
    <property type="molecule type" value="Genomic_DNA"/>
</dbReference>
<dbReference type="Pfam" id="PF00732">
    <property type="entry name" value="GMC_oxred_N"/>
    <property type="match status" value="1"/>
</dbReference>
<dbReference type="PANTHER" id="PTHR11552:SF147">
    <property type="entry name" value="CHOLINE DEHYDROGENASE, MITOCHONDRIAL"/>
    <property type="match status" value="1"/>
</dbReference>
<dbReference type="PIRSF" id="PIRSF000137">
    <property type="entry name" value="Alcohol_oxidase"/>
    <property type="match status" value="1"/>
</dbReference>
<evidence type="ECO:0000256" key="3">
    <source>
        <dbReference type="ARBA" id="ARBA00022630"/>
    </source>
</evidence>